<protein>
    <recommendedName>
        <fullName evidence="4">PHD-type domain-containing protein</fullName>
    </recommendedName>
</protein>
<name>A0A3B3YRG3_9TELE</name>
<dbReference type="SUPFAM" id="SSF57903">
    <property type="entry name" value="FYVE/PHD zinc finger"/>
    <property type="match status" value="1"/>
</dbReference>
<dbReference type="GO" id="GO:0008270">
    <property type="term" value="F:zinc ion binding"/>
    <property type="evidence" value="ECO:0007669"/>
    <property type="project" value="UniProtKB-KW"/>
</dbReference>
<sequence length="174" mass="18548">QGGLWCQSGAAESRAESPLQSFGLPFPPVPALPIRGIRGLTRPNPGTCQETVSLGVPMETLLLRPPLLLIGLSCWESCGEPSECNLLMCCCCGSCYHGSCLEPVRGHPVGPDQLSVCVCVRLRGDEGLLLVCQRCDKAYHTHCLSPPLDGTSNSAWTCKVRKSLSGTTAQVCCF</sequence>
<dbReference type="STRING" id="48701.ENSPMEP00000029957"/>
<evidence type="ECO:0000256" key="2">
    <source>
        <dbReference type="ARBA" id="ARBA00022771"/>
    </source>
</evidence>
<dbReference type="Gene3D" id="3.30.40.10">
    <property type="entry name" value="Zinc/RING finger domain, C3HC4 (zinc finger)"/>
    <property type="match status" value="1"/>
</dbReference>
<dbReference type="AlphaFoldDB" id="A0A3B3YRG3"/>
<dbReference type="Ensembl" id="ENSPMET00000021497.1">
    <property type="protein sequence ID" value="ENSPMEP00000029957.1"/>
    <property type="gene ID" value="ENSPMEG00000016066.1"/>
</dbReference>
<evidence type="ECO:0000313" key="5">
    <source>
        <dbReference type="Ensembl" id="ENSPMEP00000029957.1"/>
    </source>
</evidence>
<keyword evidence="2" id="KW-0863">Zinc-finger</keyword>
<feature type="domain" description="PHD-type" evidence="4">
    <location>
        <begin position="117"/>
        <end position="159"/>
    </location>
</feature>
<reference evidence="5" key="1">
    <citation type="submission" date="2025-08" db="UniProtKB">
        <authorList>
            <consortium name="Ensembl"/>
        </authorList>
    </citation>
    <scope>IDENTIFICATION</scope>
</reference>
<dbReference type="InterPro" id="IPR013083">
    <property type="entry name" value="Znf_RING/FYVE/PHD"/>
</dbReference>
<proteinExistence type="predicted"/>
<evidence type="ECO:0000256" key="1">
    <source>
        <dbReference type="ARBA" id="ARBA00022723"/>
    </source>
</evidence>
<keyword evidence="1" id="KW-0479">Metal-binding</keyword>
<dbReference type="InterPro" id="IPR011011">
    <property type="entry name" value="Znf_FYVE_PHD"/>
</dbReference>
<reference evidence="5" key="2">
    <citation type="submission" date="2025-09" db="UniProtKB">
        <authorList>
            <consortium name="Ensembl"/>
        </authorList>
    </citation>
    <scope>IDENTIFICATION</scope>
</reference>
<evidence type="ECO:0000313" key="6">
    <source>
        <dbReference type="Proteomes" id="UP000261480"/>
    </source>
</evidence>
<evidence type="ECO:0000259" key="4">
    <source>
        <dbReference type="Pfam" id="PF00628"/>
    </source>
</evidence>
<dbReference type="Pfam" id="PF00628">
    <property type="entry name" value="PHD"/>
    <property type="match status" value="1"/>
</dbReference>
<dbReference type="InterPro" id="IPR019787">
    <property type="entry name" value="Znf_PHD-finger"/>
</dbReference>
<keyword evidence="3" id="KW-0862">Zinc</keyword>
<organism evidence="5 6">
    <name type="scientific">Poecilia mexicana</name>
    <dbReference type="NCBI Taxonomy" id="48701"/>
    <lineage>
        <taxon>Eukaryota</taxon>
        <taxon>Metazoa</taxon>
        <taxon>Chordata</taxon>
        <taxon>Craniata</taxon>
        <taxon>Vertebrata</taxon>
        <taxon>Euteleostomi</taxon>
        <taxon>Actinopterygii</taxon>
        <taxon>Neopterygii</taxon>
        <taxon>Teleostei</taxon>
        <taxon>Neoteleostei</taxon>
        <taxon>Acanthomorphata</taxon>
        <taxon>Ovalentaria</taxon>
        <taxon>Atherinomorphae</taxon>
        <taxon>Cyprinodontiformes</taxon>
        <taxon>Poeciliidae</taxon>
        <taxon>Poeciliinae</taxon>
        <taxon>Poecilia</taxon>
    </lineage>
</organism>
<accession>A0A3B3YRG3</accession>
<keyword evidence="6" id="KW-1185">Reference proteome</keyword>
<dbReference type="Proteomes" id="UP000261480">
    <property type="component" value="Unplaced"/>
</dbReference>
<evidence type="ECO:0000256" key="3">
    <source>
        <dbReference type="ARBA" id="ARBA00022833"/>
    </source>
</evidence>